<organism evidence="1 2">
    <name type="scientific">Saccharibacillus alkalitolerans</name>
    <dbReference type="NCBI Taxonomy" id="2705290"/>
    <lineage>
        <taxon>Bacteria</taxon>
        <taxon>Bacillati</taxon>
        <taxon>Bacillota</taxon>
        <taxon>Bacilli</taxon>
        <taxon>Bacillales</taxon>
        <taxon>Paenibacillaceae</taxon>
        <taxon>Saccharibacillus</taxon>
    </lineage>
</organism>
<accession>A0ABX0F496</accession>
<dbReference type="Proteomes" id="UP000800303">
    <property type="component" value="Unassembled WGS sequence"/>
</dbReference>
<dbReference type="EMBL" id="JAAFGS010000002">
    <property type="protein sequence ID" value="NGZ75305.1"/>
    <property type="molecule type" value="Genomic_DNA"/>
</dbReference>
<reference evidence="1 2" key="1">
    <citation type="submission" date="2020-01" db="EMBL/GenBank/DDBJ databases">
        <title>Polyphasic characterisation and genomic insights into a novel alkali tolerant bacterium VR-M41.</title>
        <authorList>
            <person name="Vemuluri V.R."/>
        </authorList>
    </citation>
    <scope>NUCLEOTIDE SEQUENCE [LARGE SCALE GENOMIC DNA]</scope>
    <source>
        <strain evidence="1 2">VR-M41</strain>
    </source>
</reference>
<keyword evidence="2" id="KW-1185">Reference proteome</keyword>
<comment type="caution">
    <text evidence="1">The sequence shown here is derived from an EMBL/GenBank/DDBJ whole genome shotgun (WGS) entry which is preliminary data.</text>
</comment>
<evidence type="ECO:0000313" key="1">
    <source>
        <dbReference type="EMBL" id="NGZ75305.1"/>
    </source>
</evidence>
<proteinExistence type="predicted"/>
<evidence type="ECO:0000313" key="2">
    <source>
        <dbReference type="Proteomes" id="UP000800303"/>
    </source>
</evidence>
<name>A0ABX0F496_9BACL</name>
<protein>
    <submittedName>
        <fullName evidence="1">Uncharacterized protein</fullName>
    </submittedName>
</protein>
<gene>
    <name evidence="1" type="ORF">GYN08_08230</name>
</gene>
<sequence>MNPDLRLLNRENVMVYRGEDTTLLKTSYKTLKFRLDAARHERLLDILRKTKGGASLAELAGGERGENLKLIKMLTGSGVLFAYGEGDAVHRYGGEAWFPILAQYWPHADAPHGAIERIVHTPIAVSRELAQSLPELEGTFENYGKKAVVYDRPDEVPEEALLITANRDDLNGRRDYVLLQAYNSGWCGTAVGHLEYKRLTSEIHPLLRKFGPFYLLIFALKRLAGFGRDTFYINENIKFIETDSLLGEIEVVSTSQAPLTVHECSPIERIDRFERYLTEGRLGLRIANQSDEYGRLKQIGFSAYGIRDTSDREEYGTAGLNFEENGVDAIIFALERHFAKQTGGEWLVAKADDYYYRKTQLLLGHLEESGRRFKLDSSARESVKTLRAYRDFLSGTEICLEHFPVSGSYKVWIADPNGRLFGSGLKTIRLREELERAVVHYICRRLNEEVRIRLPFDARETETDPAALPWGMLPEDGDESAFIEKALELFKAHNIRYEERAWSREYELLEAGLCARRIDVGEYSA</sequence>
<dbReference type="RefSeq" id="WP_166273704.1">
    <property type="nucleotide sequence ID" value="NZ_JAAFGS010000002.1"/>
</dbReference>